<dbReference type="EMBL" id="LXQA010036706">
    <property type="protein sequence ID" value="MCH98096.1"/>
    <property type="molecule type" value="Genomic_DNA"/>
</dbReference>
<comment type="caution">
    <text evidence="1">The sequence shown here is derived from an EMBL/GenBank/DDBJ whole genome shotgun (WGS) entry which is preliminary data.</text>
</comment>
<dbReference type="AlphaFoldDB" id="A0A392NE04"/>
<protein>
    <submittedName>
        <fullName evidence="1">Uncharacterized protein</fullName>
    </submittedName>
</protein>
<keyword evidence="2" id="KW-1185">Reference proteome</keyword>
<evidence type="ECO:0000313" key="2">
    <source>
        <dbReference type="Proteomes" id="UP000265520"/>
    </source>
</evidence>
<dbReference type="Proteomes" id="UP000265520">
    <property type="component" value="Unassembled WGS sequence"/>
</dbReference>
<proteinExistence type="predicted"/>
<gene>
    <name evidence="1" type="ORF">A2U01_0019095</name>
</gene>
<accession>A0A392NE04</accession>
<evidence type="ECO:0000313" key="1">
    <source>
        <dbReference type="EMBL" id="MCH98096.1"/>
    </source>
</evidence>
<reference evidence="1 2" key="1">
    <citation type="journal article" date="2018" name="Front. Plant Sci.">
        <title>Red Clover (Trifolium pratense) and Zigzag Clover (T. medium) - A Picture of Genomic Similarities and Differences.</title>
        <authorList>
            <person name="Dluhosova J."/>
            <person name="Istvanek J."/>
            <person name="Nedelnik J."/>
            <person name="Repkova J."/>
        </authorList>
    </citation>
    <scope>NUCLEOTIDE SEQUENCE [LARGE SCALE GENOMIC DNA]</scope>
    <source>
        <strain evidence="2">cv. 10/8</strain>
        <tissue evidence="1">Leaf</tissue>
    </source>
</reference>
<sequence length="142" mass="15583">MLGEREGLLFKVLVAKYGEEGGCVKGGEGNASTWWKDLNAVREGRGLARGVGLTRIRLELSASVKGCYSGRTIDWVGVWVVRVGDGVDGSLCKRRGCWWSVVGCLLMLFCRFKSWISGDGYWVLMAPIRLAQSFSLHVAPAQ</sequence>
<organism evidence="1 2">
    <name type="scientific">Trifolium medium</name>
    <dbReference type="NCBI Taxonomy" id="97028"/>
    <lineage>
        <taxon>Eukaryota</taxon>
        <taxon>Viridiplantae</taxon>
        <taxon>Streptophyta</taxon>
        <taxon>Embryophyta</taxon>
        <taxon>Tracheophyta</taxon>
        <taxon>Spermatophyta</taxon>
        <taxon>Magnoliopsida</taxon>
        <taxon>eudicotyledons</taxon>
        <taxon>Gunneridae</taxon>
        <taxon>Pentapetalae</taxon>
        <taxon>rosids</taxon>
        <taxon>fabids</taxon>
        <taxon>Fabales</taxon>
        <taxon>Fabaceae</taxon>
        <taxon>Papilionoideae</taxon>
        <taxon>50 kb inversion clade</taxon>
        <taxon>NPAAA clade</taxon>
        <taxon>Hologalegina</taxon>
        <taxon>IRL clade</taxon>
        <taxon>Trifolieae</taxon>
        <taxon>Trifolium</taxon>
    </lineage>
</organism>
<name>A0A392NE04_9FABA</name>